<comment type="caution">
    <text evidence="2">The sequence shown here is derived from an EMBL/GenBank/DDBJ whole genome shotgun (WGS) entry which is preliminary data.</text>
</comment>
<feature type="transmembrane region" description="Helical" evidence="1">
    <location>
        <begin position="296"/>
        <end position="316"/>
    </location>
</feature>
<evidence type="ECO:0000256" key="1">
    <source>
        <dbReference type="SAM" id="Phobius"/>
    </source>
</evidence>
<keyword evidence="1" id="KW-0812">Transmembrane</keyword>
<evidence type="ECO:0000313" key="3">
    <source>
        <dbReference type="EMBL" id="RFT68873.1"/>
    </source>
</evidence>
<dbReference type="PANTHER" id="PTHR39177:SF1">
    <property type="entry name" value="ABC TRANSPORTER PERMEASE YTRC-RELATED"/>
    <property type="match status" value="1"/>
</dbReference>
<accession>A0A090YWW9</accession>
<dbReference type="PANTHER" id="PTHR39177">
    <property type="entry name" value="ABC TRANSPORTER PERMEASE YTRC-RELATED"/>
    <property type="match status" value="1"/>
</dbReference>
<name>A0A090YWW9_9BACI</name>
<feature type="transmembrane region" description="Helical" evidence="1">
    <location>
        <begin position="322"/>
        <end position="340"/>
    </location>
</feature>
<sequence>MFHRALWMSNWKRGKYAILILFLVCMYVFPYQYYKESQKQMNFFYKYNPTGEFYYDYYFSDDKSIIILSIITLACLMIGWERSNIKLSDSLMAMPFKRSTIFFSKWLFGIIHIVTCFLLCWALMYFVYRTTIHFEFQSFSFFHRYFFYAIITYIALYTTALCIGTFTGSIISQGTFCVLYLIKGYGIFSLLFSFYDAHLNMDTAHSSNKYEAVYHLDKQTEILAPIHNFSIRYNYDMRNQTNKEKGPVFYNYSSPKILLVPILYTICFLLLGFILYKHSPNENNKKVFSFQKKQKLWIFGTTFYFALIGGSMLHYFDLIFSYYFGLILFGNISYFALSRLTNYKVL</sequence>
<keyword evidence="1" id="KW-1133">Transmembrane helix</keyword>
<organism evidence="2 4">
    <name type="scientific">Bacillus clarus</name>
    <dbReference type="NCBI Taxonomy" id="2338372"/>
    <lineage>
        <taxon>Bacteria</taxon>
        <taxon>Bacillati</taxon>
        <taxon>Bacillota</taxon>
        <taxon>Bacilli</taxon>
        <taxon>Bacillales</taxon>
        <taxon>Bacillaceae</taxon>
        <taxon>Bacillus</taxon>
        <taxon>Bacillus cereus group</taxon>
    </lineage>
</organism>
<feature type="transmembrane region" description="Helical" evidence="1">
    <location>
        <begin position="257"/>
        <end position="276"/>
    </location>
</feature>
<dbReference type="PATRIC" id="fig|1405.8.peg.1245"/>
<feature type="transmembrane region" description="Helical" evidence="1">
    <location>
        <begin position="16"/>
        <end position="34"/>
    </location>
</feature>
<evidence type="ECO:0000313" key="2">
    <source>
        <dbReference type="EMBL" id="KFN03434.1"/>
    </source>
</evidence>
<dbReference type="AlphaFoldDB" id="A0A090YWW9"/>
<dbReference type="InterPro" id="IPR053046">
    <property type="entry name" value="ABC-5_transporter"/>
</dbReference>
<dbReference type="Proteomes" id="UP000029389">
    <property type="component" value="Unassembled WGS sequence"/>
</dbReference>
<reference evidence="2 4" key="1">
    <citation type="submission" date="2014-04" db="EMBL/GenBank/DDBJ databases">
        <authorList>
            <person name="Bishop-Lilly K.A."/>
            <person name="Broomall S.M."/>
            <person name="Chain P.S."/>
            <person name="Chertkov O."/>
            <person name="Coyne S.R."/>
            <person name="Daligault H.E."/>
            <person name="Davenport K.W."/>
            <person name="Erkkila T."/>
            <person name="Frey K.G."/>
            <person name="Gibbons H.S."/>
            <person name="Gu W."/>
            <person name="Jaissle J."/>
            <person name="Johnson S.L."/>
            <person name="Koroleva G.I."/>
            <person name="Ladner J.T."/>
            <person name="Lo C.-C."/>
            <person name="Minogue T.D."/>
            <person name="Munk C."/>
            <person name="Palacios G.F."/>
            <person name="Redden C.L."/>
            <person name="Rosenzweig C.N."/>
            <person name="Scholz M.B."/>
            <person name="Teshima H."/>
            <person name="Xu Y."/>
        </authorList>
    </citation>
    <scope>NUCLEOTIDE SEQUENCE [LARGE SCALE GENOMIC DNA]</scope>
    <source>
        <strain evidence="2 4">BHP</strain>
    </source>
</reference>
<dbReference type="EMBL" id="QVOD01000001">
    <property type="protein sequence ID" value="RFT68873.1"/>
    <property type="molecule type" value="Genomic_DNA"/>
</dbReference>
<feature type="transmembrane region" description="Helical" evidence="1">
    <location>
        <begin position="64"/>
        <end position="80"/>
    </location>
</feature>
<evidence type="ECO:0000313" key="4">
    <source>
        <dbReference type="Proteomes" id="UP000029389"/>
    </source>
</evidence>
<evidence type="ECO:0000313" key="5">
    <source>
        <dbReference type="Proteomes" id="UP000264294"/>
    </source>
</evidence>
<keyword evidence="1" id="KW-0472">Membrane</keyword>
<proteinExistence type="predicted"/>
<feature type="transmembrane region" description="Helical" evidence="1">
    <location>
        <begin position="145"/>
        <end position="166"/>
    </location>
</feature>
<feature type="transmembrane region" description="Helical" evidence="1">
    <location>
        <begin position="178"/>
        <end position="195"/>
    </location>
</feature>
<protein>
    <submittedName>
        <fullName evidence="3">ABC transporter permease</fullName>
    </submittedName>
    <submittedName>
        <fullName evidence="2">Putative membrane protein</fullName>
    </submittedName>
</protein>
<reference evidence="3 5" key="2">
    <citation type="submission" date="2018-08" db="EMBL/GenBank/DDBJ databases">
        <title>Bacillus clarus sp. nov. strain PS00077A.</title>
        <authorList>
            <person name="Mendez Acevedo M."/>
            <person name="Carroll L."/>
            <person name="Mukherjee M."/>
            <person name="Wiedmann M."/>
            <person name="Kovac J."/>
        </authorList>
    </citation>
    <scope>NUCLEOTIDE SEQUENCE [LARGE SCALE GENOMIC DNA]</scope>
    <source>
        <strain evidence="3 5">PS00077A</strain>
    </source>
</reference>
<dbReference type="Proteomes" id="UP000264294">
    <property type="component" value="Unassembled WGS sequence"/>
</dbReference>
<feature type="transmembrane region" description="Helical" evidence="1">
    <location>
        <begin position="101"/>
        <end position="125"/>
    </location>
</feature>
<dbReference type="EMBL" id="JMQC01000008">
    <property type="protein sequence ID" value="KFN03434.1"/>
    <property type="molecule type" value="Genomic_DNA"/>
</dbReference>
<gene>
    <name evidence="3" type="ORF">D0U04_01445</name>
    <name evidence="2" type="ORF">DJ93_1068</name>
</gene>
<keyword evidence="5" id="KW-1185">Reference proteome</keyword>
<dbReference type="RefSeq" id="WP_042979663.1">
    <property type="nucleotide sequence ID" value="NZ_JMQC01000008.1"/>
</dbReference>